<evidence type="ECO:0000259" key="3">
    <source>
        <dbReference type="PROSITE" id="PS51186"/>
    </source>
</evidence>
<dbReference type="SUPFAM" id="SSF55729">
    <property type="entry name" value="Acyl-CoA N-acyltransferases (Nat)"/>
    <property type="match status" value="1"/>
</dbReference>
<keyword evidence="2" id="KW-0012">Acyltransferase</keyword>
<keyword evidence="5" id="KW-1185">Reference proteome</keyword>
<organism evidence="4 5">
    <name type="scientific">Nicoliella spurrieriana</name>
    <dbReference type="NCBI Taxonomy" id="2925830"/>
    <lineage>
        <taxon>Bacteria</taxon>
        <taxon>Bacillati</taxon>
        <taxon>Bacillota</taxon>
        <taxon>Bacilli</taxon>
        <taxon>Lactobacillales</taxon>
        <taxon>Lactobacillaceae</taxon>
        <taxon>Nicoliella</taxon>
    </lineage>
</organism>
<dbReference type="EMBL" id="CP093360">
    <property type="protein sequence ID" value="UQS85977.1"/>
    <property type="molecule type" value="Genomic_DNA"/>
</dbReference>
<dbReference type="RefSeq" id="WP_260115786.1">
    <property type="nucleotide sequence ID" value="NZ_CP093360.1"/>
</dbReference>
<accession>A0A976RQE7</accession>
<dbReference type="Proteomes" id="UP000831181">
    <property type="component" value="Plasmid p1unnamed"/>
</dbReference>
<protein>
    <submittedName>
        <fullName evidence="4">GNAT family N-acetyltransferase</fullName>
    </submittedName>
</protein>
<gene>
    <name evidence="4" type="ORF">MOO44_01270</name>
</gene>
<dbReference type="PANTHER" id="PTHR43072">
    <property type="entry name" value="N-ACETYLTRANSFERASE"/>
    <property type="match status" value="1"/>
</dbReference>
<dbReference type="InterPro" id="IPR016181">
    <property type="entry name" value="Acyl_CoA_acyltransferase"/>
</dbReference>
<dbReference type="PANTHER" id="PTHR43072:SF23">
    <property type="entry name" value="UPF0039 PROTEIN C11D3.02C"/>
    <property type="match status" value="1"/>
</dbReference>
<dbReference type="KEGG" id="lbe:MOO44_01270"/>
<proteinExistence type="predicted"/>
<evidence type="ECO:0000256" key="2">
    <source>
        <dbReference type="ARBA" id="ARBA00023315"/>
    </source>
</evidence>
<dbReference type="PROSITE" id="PS51186">
    <property type="entry name" value="GNAT"/>
    <property type="match status" value="1"/>
</dbReference>
<dbReference type="CDD" id="cd04301">
    <property type="entry name" value="NAT_SF"/>
    <property type="match status" value="1"/>
</dbReference>
<name>A0A976RQE7_9LACO</name>
<geneLocation type="plasmid" evidence="4 5">
    <name>p1unnamed</name>
</geneLocation>
<dbReference type="GO" id="GO:0016747">
    <property type="term" value="F:acyltransferase activity, transferring groups other than amino-acyl groups"/>
    <property type="evidence" value="ECO:0007669"/>
    <property type="project" value="InterPro"/>
</dbReference>
<reference evidence="4" key="1">
    <citation type="journal article" date="2022" name="Int. J. Syst. Evol. Microbiol.">
        <title>Apilactobacillus apisilvae sp. nov., Nicolia spurrieriana gen. nov. sp. nov., Bombilactobacillus folatiphilus sp. nov. and Bombilactobacillus thymidiniphilus sp. nov., four new lactic acid bacterial isolates from stingless bees Tetragonula carbonaria and Austroplebeia australis.</title>
        <authorList>
            <person name="Oliphant S.A."/>
            <person name="Watson-Haigh N.S."/>
            <person name="Sumby K.M."/>
            <person name="Gardner J."/>
            <person name="Groom S."/>
            <person name="Jiranek V."/>
        </authorList>
    </citation>
    <scope>NUCLEOTIDE SEQUENCE</scope>
    <source>
        <strain evidence="4">SGEP1_A5</strain>
    </source>
</reference>
<keyword evidence="1" id="KW-0808">Transferase</keyword>
<dbReference type="InterPro" id="IPR000182">
    <property type="entry name" value="GNAT_dom"/>
</dbReference>
<dbReference type="Pfam" id="PF00583">
    <property type="entry name" value="Acetyltransf_1"/>
    <property type="match status" value="1"/>
</dbReference>
<keyword evidence="4" id="KW-0614">Plasmid</keyword>
<feature type="domain" description="N-acetyltransferase" evidence="3">
    <location>
        <begin position="3"/>
        <end position="166"/>
    </location>
</feature>
<sequence length="166" mass="18872">MDIEFKTATRSDLPYIVDVYNESIPGRMATADLEPISVGDRIDWFKQHEPGHRPLLVINYDDDRAGWLSLSSFYGRPAYEETVEISIYIDNHFQHKGIGNAAVNHAEKLAARLGIKTIVAFIFAHNAPSLHLFHKNNYEDWGHMPNVALMDGKQRSLNILGKRIVD</sequence>
<dbReference type="Gene3D" id="3.40.630.30">
    <property type="match status" value="1"/>
</dbReference>
<evidence type="ECO:0000313" key="4">
    <source>
        <dbReference type="EMBL" id="UQS85977.1"/>
    </source>
</evidence>
<evidence type="ECO:0000256" key="1">
    <source>
        <dbReference type="ARBA" id="ARBA00022679"/>
    </source>
</evidence>
<dbReference type="AlphaFoldDB" id="A0A976RQE7"/>
<evidence type="ECO:0000313" key="5">
    <source>
        <dbReference type="Proteomes" id="UP000831181"/>
    </source>
</evidence>